<feature type="region of interest" description="Disordered" evidence="1">
    <location>
        <begin position="30"/>
        <end position="52"/>
    </location>
</feature>
<dbReference type="InterPro" id="IPR021503">
    <property type="entry name" value="DUF3110"/>
</dbReference>
<name>A0AAD2JJB9_9STRA</name>
<keyword evidence="2" id="KW-0732">Signal</keyword>
<evidence type="ECO:0000256" key="2">
    <source>
        <dbReference type="SAM" id="SignalP"/>
    </source>
</evidence>
<sequence length="168" mass="18674">MKAISLIFTLFLTSVVQGFLLVVPQKKNAKHNPNRMRSSSSSPGAKTTGSSTTLLFQTPNAIQEQEDNYLQLAMQYERRPDVVYVIMYNPGTEQEGIHTMEFPRGSETDLLLAFESIEDCVGFSNSLRQDPNWQQEPVPTPTPLDQVEIACQGMGLPIKIVPDTSQLG</sequence>
<feature type="signal peptide" evidence="2">
    <location>
        <begin position="1"/>
        <end position="18"/>
    </location>
</feature>
<accession>A0AAD2JJB9</accession>
<keyword evidence="4" id="KW-1185">Reference proteome</keyword>
<dbReference type="EMBL" id="CAKOGP040001870">
    <property type="protein sequence ID" value="CAJ1954876.1"/>
    <property type="molecule type" value="Genomic_DNA"/>
</dbReference>
<evidence type="ECO:0000313" key="4">
    <source>
        <dbReference type="Proteomes" id="UP001295423"/>
    </source>
</evidence>
<dbReference type="Pfam" id="PF11360">
    <property type="entry name" value="DUF3110"/>
    <property type="match status" value="1"/>
</dbReference>
<evidence type="ECO:0008006" key="5">
    <source>
        <dbReference type="Google" id="ProtNLM"/>
    </source>
</evidence>
<evidence type="ECO:0000313" key="3">
    <source>
        <dbReference type="EMBL" id="CAJ1954876.1"/>
    </source>
</evidence>
<organism evidence="3 4">
    <name type="scientific">Cylindrotheca closterium</name>
    <dbReference type="NCBI Taxonomy" id="2856"/>
    <lineage>
        <taxon>Eukaryota</taxon>
        <taxon>Sar</taxon>
        <taxon>Stramenopiles</taxon>
        <taxon>Ochrophyta</taxon>
        <taxon>Bacillariophyta</taxon>
        <taxon>Bacillariophyceae</taxon>
        <taxon>Bacillariophycidae</taxon>
        <taxon>Bacillariales</taxon>
        <taxon>Bacillariaceae</taxon>
        <taxon>Cylindrotheca</taxon>
    </lineage>
</organism>
<protein>
    <recommendedName>
        <fullName evidence="5">Photosystem II reaction center Psb28 protein</fullName>
    </recommendedName>
</protein>
<gene>
    <name evidence="3" type="ORF">CYCCA115_LOCUS15468</name>
</gene>
<evidence type="ECO:0000256" key="1">
    <source>
        <dbReference type="SAM" id="MobiDB-lite"/>
    </source>
</evidence>
<proteinExistence type="predicted"/>
<reference evidence="3" key="1">
    <citation type="submission" date="2023-08" db="EMBL/GenBank/DDBJ databases">
        <authorList>
            <person name="Audoor S."/>
            <person name="Bilcke G."/>
        </authorList>
    </citation>
    <scope>NUCLEOTIDE SEQUENCE</scope>
</reference>
<dbReference type="Proteomes" id="UP001295423">
    <property type="component" value="Unassembled WGS sequence"/>
</dbReference>
<feature type="compositionally biased region" description="Polar residues" evidence="1">
    <location>
        <begin position="43"/>
        <end position="52"/>
    </location>
</feature>
<comment type="caution">
    <text evidence="3">The sequence shown here is derived from an EMBL/GenBank/DDBJ whole genome shotgun (WGS) entry which is preliminary data.</text>
</comment>
<dbReference type="AlphaFoldDB" id="A0AAD2JJB9"/>
<feature type="chain" id="PRO_5041973165" description="Photosystem II reaction center Psb28 protein" evidence="2">
    <location>
        <begin position="19"/>
        <end position="168"/>
    </location>
</feature>